<name>A0A0F9TVI0_9ZZZZ</name>
<dbReference type="AlphaFoldDB" id="A0A0F9TVI0"/>
<proteinExistence type="predicted"/>
<organism evidence="1">
    <name type="scientific">marine sediment metagenome</name>
    <dbReference type="NCBI Taxonomy" id="412755"/>
    <lineage>
        <taxon>unclassified sequences</taxon>
        <taxon>metagenomes</taxon>
        <taxon>ecological metagenomes</taxon>
    </lineage>
</organism>
<reference evidence="1" key="1">
    <citation type="journal article" date="2015" name="Nature">
        <title>Complex archaea that bridge the gap between prokaryotes and eukaryotes.</title>
        <authorList>
            <person name="Spang A."/>
            <person name="Saw J.H."/>
            <person name="Jorgensen S.L."/>
            <person name="Zaremba-Niedzwiedzka K."/>
            <person name="Martijn J."/>
            <person name="Lind A.E."/>
            <person name="van Eijk R."/>
            <person name="Schleper C."/>
            <person name="Guy L."/>
            <person name="Ettema T.J."/>
        </authorList>
    </citation>
    <scope>NUCLEOTIDE SEQUENCE</scope>
</reference>
<gene>
    <name evidence="1" type="ORF">LCGC14_0300780</name>
</gene>
<accession>A0A0F9TVI0</accession>
<dbReference type="EMBL" id="LAZR01000187">
    <property type="protein sequence ID" value="KKN83329.1"/>
    <property type="molecule type" value="Genomic_DNA"/>
</dbReference>
<sequence>MHSRELEEGALKATKMRNIYPEFDPSTTLIRASEVLKIIGYKSRDSLDRLRRDDPTFPKAVPLSLSKARNASIAWTLGEVQEWVRKRMEMRIEGTL</sequence>
<protein>
    <recommendedName>
        <fullName evidence="2">AlpA family phage regulatory protein</fullName>
    </recommendedName>
</protein>
<evidence type="ECO:0000313" key="1">
    <source>
        <dbReference type="EMBL" id="KKN83329.1"/>
    </source>
</evidence>
<dbReference type="InterPro" id="IPR010260">
    <property type="entry name" value="AlpA"/>
</dbReference>
<comment type="caution">
    <text evidence="1">The sequence shown here is derived from an EMBL/GenBank/DDBJ whole genome shotgun (WGS) entry which is preliminary data.</text>
</comment>
<dbReference type="Pfam" id="PF05930">
    <property type="entry name" value="Phage_AlpA"/>
    <property type="match status" value="1"/>
</dbReference>
<evidence type="ECO:0008006" key="2">
    <source>
        <dbReference type="Google" id="ProtNLM"/>
    </source>
</evidence>